<name>A0A7S6RAI0_9CAUD</name>
<accession>A0A7S6RAI0</accession>
<sequence length="64" mass="7414">MLQRTEILKALSERYITPEGVRVRVMDYAGNPLAPEKVAYRITFTSLGRKHRVTYWPNTVGFQS</sequence>
<dbReference type="Proteomes" id="UP000594102">
    <property type="component" value="Segment"/>
</dbReference>
<keyword evidence="2" id="KW-1185">Reference proteome</keyword>
<organism evidence="1 2">
    <name type="scientific">Klebsiella phage 066053</name>
    <dbReference type="NCBI Taxonomy" id="2777402"/>
    <lineage>
        <taxon>Viruses</taxon>
        <taxon>Duplodnaviria</taxon>
        <taxon>Heunggongvirae</taxon>
        <taxon>Uroviricota</taxon>
        <taxon>Caudoviricetes</taxon>
        <taxon>Autographivirales</taxon>
        <taxon>Autotranscriptaviridae</taxon>
        <taxon>Studiervirinae</taxon>
        <taxon>Przondovirus</taxon>
        <taxon>Przondovirus pv066053</taxon>
    </lineage>
</organism>
<proteinExistence type="predicted"/>
<dbReference type="EMBL" id="MW042807">
    <property type="protein sequence ID" value="QOV07432.1"/>
    <property type="molecule type" value="Genomic_DNA"/>
</dbReference>
<protein>
    <submittedName>
        <fullName evidence="1">Uncharacterized protein</fullName>
    </submittedName>
</protein>
<reference evidence="1 2" key="1">
    <citation type="submission" date="2020-09" db="EMBL/GenBank/DDBJ databases">
        <title>The genomes of Klebsiella penumoniae phages isolated from sewage.</title>
        <authorList>
            <person name="Fang Q."/>
            <person name="Feng Y."/>
            <person name="Zong Z."/>
        </authorList>
    </citation>
    <scope>NUCLEOTIDE SEQUENCE [LARGE SCALE GENOMIC DNA]</scope>
    <source>
        <strain evidence="1 2">066053</strain>
    </source>
</reference>
<gene>
    <name evidence="1" type="ORF">EHPHDBNB_00140</name>
</gene>
<evidence type="ECO:0000313" key="2">
    <source>
        <dbReference type="Proteomes" id="UP000594102"/>
    </source>
</evidence>
<evidence type="ECO:0000313" key="1">
    <source>
        <dbReference type="EMBL" id="QOV07432.1"/>
    </source>
</evidence>